<dbReference type="RefSeq" id="WP_220783595.1">
    <property type="nucleotide sequence ID" value="NZ_BPEY01000226.1"/>
</dbReference>
<evidence type="ECO:0000256" key="1">
    <source>
        <dbReference type="SAM" id="SignalP"/>
    </source>
</evidence>
<dbReference type="EMBL" id="BPEY01000226">
    <property type="protein sequence ID" value="GIU52750.1"/>
    <property type="molecule type" value="Genomic_DNA"/>
</dbReference>
<evidence type="ECO:0008006" key="4">
    <source>
        <dbReference type="Google" id="ProtNLM"/>
    </source>
</evidence>
<accession>A0ABQ4PS09</accession>
<name>A0ABQ4PS09_9GAMM</name>
<gene>
    <name evidence="2" type="ORF">TUM4438_46160</name>
</gene>
<comment type="caution">
    <text evidence="2">The sequence shown here is derived from an EMBL/GenBank/DDBJ whole genome shotgun (WGS) entry which is preliminary data.</text>
</comment>
<protein>
    <recommendedName>
        <fullName evidence="4">Porin</fullName>
    </recommendedName>
</protein>
<keyword evidence="3" id="KW-1185">Reference proteome</keyword>
<reference evidence="2" key="1">
    <citation type="submission" date="2021-05" db="EMBL/GenBank/DDBJ databases">
        <title>Molecular characterization for Shewanella algae harboring chromosomal blaOXA-55-like strains isolated from clinical and environment sample.</title>
        <authorList>
            <person name="Ohama Y."/>
            <person name="Aoki K."/>
            <person name="Harada S."/>
            <person name="Moriya K."/>
            <person name="Ishii Y."/>
            <person name="Tateda K."/>
        </authorList>
    </citation>
    <scope>NUCLEOTIDE SEQUENCE</scope>
    <source>
        <strain evidence="2">JCM 11563</strain>
    </source>
</reference>
<feature type="chain" id="PRO_5045632988" description="Porin" evidence="1">
    <location>
        <begin position="23"/>
        <end position="252"/>
    </location>
</feature>
<dbReference type="Proteomes" id="UP000887104">
    <property type="component" value="Unassembled WGS sequence"/>
</dbReference>
<proteinExistence type="predicted"/>
<sequence length="252" mass="27437">MNKFNASALVIALGLSNFGAIAAQDNSYQHEAGVGYVTNTEEVSDGILGINYRYYAKPITQNTSPYALNGFLAQTSNIGANYSTFDAIDVDTMGVDGTYVFDSKFFVGMNYQNNSIGNADFNTYGIELGYYVNSLTAISAFYDDGDDNATESYGLKVRRYLELESTPGIDLSASWLHANSDNHYNLGADWYVSNSWSVGSGYTRNEAGGDFDIRTAYWLRVSDNFSANFAISKVVDSEVDGVGIGIAVIGRF</sequence>
<organism evidence="2 3">
    <name type="scientific">Shewanella sairae</name>
    <dbReference type="NCBI Taxonomy" id="190310"/>
    <lineage>
        <taxon>Bacteria</taxon>
        <taxon>Pseudomonadati</taxon>
        <taxon>Pseudomonadota</taxon>
        <taxon>Gammaproteobacteria</taxon>
        <taxon>Alteromonadales</taxon>
        <taxon>Shewanellaceae</taxon>
        <taxon>Shewanella</taxon>
    </lineage>
</organism>
<evidence type="ECO:0000313" key="2">
    <source>
        <dbReference type="EMBL" id="GIU52750.1"/>
    </source>
</evidence>
<feature type="signal peptide" evidence="1">
    <location>
        <begin position="1"/>
        <end position="22"/>
    </location>
</feature>
<evidence type="ECO:0000313" key="3">
    <source>
        <dbReference type="Proteomes" id="UP000887104"/>
    </source>
</evidence>
<keyword evidence="1" id="KW-0732">Signal</keyword>